<evidence type="ECO:0000256" key="7">
    <source>
        <dbReference type="ARBA" id="ARBA00048478"/>
    </source>
</evidence>
<evidence type="ECO:0000313" key="11">
    <source>
        <dbReference type="Proteomes" id="UP000000378"/>
    </source>
</evidence>
<dbReference type="GO" id="GO:0036431">
    <property type="term" value="F:dCMP kinase activity"/>
    <property type="evidence" value="ECO:0007669"/>
    <property type="project" value="InterPro"/>
</dbReference>
<dbReference type="GO" id="GO:0005524">
    <property type="term" value="F:ATP binding"/>
    <property type="evidence" value="ECO:0007669"/>
    <property type="project" value="UniProtKB-UniRule"/>
</dbReference>
<dbReference type="STRING" id="643648.Slip_1486"/>
<feature type="binding site" evidence="8">
    <location>
        <begin position="7"/>
        <end position="15"/>
    </location>
    <ligand>
        <name>ATP</name>
        <dbReference type="ChEBI" id="CHEBI:30616"/>
    </ligand>
</feature>
<comment type="catalytic activity">
    <reaction evidence="7 8">
        <text>CMP + ATP = CDP + ADP</text>
        <dbReference type="Rhea" id="RHEA:11600"/>
        <dbReference type="ChEBI" id="CHEBI:30616"/>
        <dbReference type="ChEBI" id="CHEBI:58069"/>
        <dbReference type="ChEBI" id="CHEBI:60377"/>
        <dbReference type="ChEBI" id="CHEBI:456216"/>
        <dbReference type="EC" id="2.7.4.25"/>
    </reaction>
</comment>
<dbReference type="RefSeq" id="WP_013175651.1">
    <property type="nucleotide sequence ID" value="NC_014220.1"/>
</dbReference>
<dbReference type="CDD" id="cd02020">
    <property type="entry name" value="CMPK"/>
    <property type="match status" value="1"/>
</dbReference>
<dbReference type="EMBL" id="CP002048">
    <property type="protein sequence ID" value="ADI02249.1"/>
    <property type="molecule type" value="Genomic_DNA"/>
</dbReference>
<evidence type="ECO:0000256" key="8">
    <source>
        <dbReference type="HAMAP-Rule" id="MF_00238"/>
    </source>
</evidence>
<keyword evidence="11" id="KW-1185">Reference proteome</keyword>
<dbReference type="HOGENOM" id="CLU_079959_0_2_9"/>
<dbReference type="InterPro" id="IPR027417">
    <property type="entry name" value="P-loop_NTPase"/>
</dbReference>
<dbReference type="AlphaFoldDB" id="D7CNG4"/>
<comment type="subcellular location">
    <subcellularLocation>
        <location evidence="8">Cytoplasm</location>
    </subcellularLocation>
</comment>
<dbReference type="GO" id="GO:0042558">
    <property type="term" value="P:pteridine-containing compound metabolic process"/>
    <property type="evidence" value="ECO:0007669"/>
    <property type="project" value="InterPro"/>
</dbReference>
<gene>
    <name evidence="8" type="primary">cmk</name>
    <name evidence="10" type="ordered locus">Slip_1486</name>
</gene>
<dbReference type="InterPro" id="IPR011994">
    <property type="entry name" value="Cytidylate_kinase_dom"/>
</dbReference>
<dbReference type="PROSITE" id="PS50972">
    <property type="entry name" value="PTERIN_BINDING"/>
    <property type="match status" value="1"/>
</dbReference>
<keyword evidence="5 8" id="KW-0067">ATP-binding</keyword>
<dbReference type="KEGG" id="slp:Slip_1486"/>
<dbReference type="GO" id="GO:0036430">
    <property type="term" value="F:CMP kinase activity"/>
    <property type="evidence" value="ECO:0007669"/>
    <property type="project" value="RHEA"/>
</dbReference>
<dbReference type="NCBIfam" id="TIGR00017">
    <property type="entry name" value="cmk"/>
    <property type="match status" value="1"/>
</dbReference>
<sequence length="225" mass="25124">MKIAIDGPAGAGKSTLARRIAERLGILYVDTGAMYRALTWKALANKVNLKDKAELRNLAVRTDITLAYNMGQVRVFCDGTEVTDEIRSPEVSRWVPVVAADEEIRAIMVEKQQAIAREQSVVMDGRDIGLCVLPDADYKFYLTASLEERARRRAKELVKKGYKVNFQEVKEEIRERDKLDTERLVGPLTVLPDSIVIDTSDMSPDEVVSRVLSLIGEDGNVIQVS</sequence>
<evidence type="ECO:0000256" key="6">
    <source>
        <dbReference type="ARBA" id="ARBA00047615"/>
    </source>
</evidence>
<comment type="similarity">
    <text evidence="1 8">Belongs to the cytidylate kinase family. Type 1 subfamily.</text>
</comment>
<dbReference type="GO" id="GO:0006220">
    <property type="term" value="P:pyrimidine nucleotide metabolic process"/>
    <property type="evidence" value="ECO:0007669"/>
    <property type="project" value="UniProtKB-UniRule"/>
</dbReference>
<dbReference type="HAMAP" id="MF_00238">
    <property type="entry name" value="Cytidyl_kinase_type1"/>
    <property type="match status" value="1"/>
</dbReference>
<evidence type="ECO:0000313" key="10">
    <source>
        <dbReference type="EMBL" id="ADI02249.1"/>
    </source>
</evidence>
<proteinExistence type="inferred from homology"/>
<dbReference type="InterPro" id="IPR003136">
    <property type="entry name" value="Cytidylate_kin"/>
</dbReference>
<dbReference type="SUPFAM" id="SSF52540">
    <property type="entry name" value="P-loop containing nucleoside triphosphate hydrolases"/>
    <property type="match status" value="1"/>
</dbReference>
<dbReference type="eggNOG" id="COG0283">
    <property type="taxonomic scope" value="Bacteria"/>
</dbReference>
<evidence type="ECO:0000256" key="5">
    <source>
        <dbReference type="ARBA" id="ARBA00022840"/>
    </source>
</evidence>
<evidence type="ECO:0000256" key="3">
    <source>
        <dbReference type="ARBA" id="ARBA00022741"/>
    </source>
</evidence>
<keyword evidence="8" id="KW-0963">Cytoplasm</keyword>
<evidence type="ECO:0000256" key="2">
    <source>
        <dbReference type="ARBA" id="ARBA00022679"/>
    </source>
</evidence>
<accession>D7CNG4</accession>
<comment type="catalytic activity">
    <reaction evidence="6 8">
        <text>dCMP + ATP = dCDP + ADP</text>
        <dbReference type="Rhea" id="RHEA:25094"/>
        <dbReference type="ChEBI" id="CHEBI:30616"/>
        <dbReference type="ChEBI" id="CHEBI:57566"/>
        <dbReference type="ChEBI" id="CHEBI:58593"/>
        <dbReference type="ChEBI" id="CHEBI:456216"/>
        <dbReference type="EC" id="2.7.4.25"/>
    </reaction>
</comment>
<dbReference type="EC" id="2.7.4.25" evidence="8"/>
<evidence type="ECO:0000259" key="9">
    <source>
        <dbReference type="PROSITE" id="PS50972"/>
    </source>
</evidence>
<dbReference type="Pfam" id="PF02224">
    <property type="entry name" value="Cytidylate_kin"/>
    <property type="match status" value="1"/>
</dbReference>
<protein>
    <recommendedName>
        <fullName evidence="8">Cytidylate kinase</fullName>
        <shortName evidence="8">CK</shortName>
        <ecNumber evidence="8">2.7.4.25</ecNumber>
    </recommendedName>
    <alternativeName>
        <fullName evidence="8">Cytidine monophosphate kinase</fullName>
        <shortName evidence="8">CMP kinase</shortName>
    </alternativeName>
</protein>
<evidence type="ECO:0000256" key="1">
    <source>
        <dbReference type="ARBA" id="ARBA00009427"/>
    </source>
</evidence>
<evidence type="ECO:0000256" key="4">
    <source>
        <dbReference type="ARBA" id="ARBA00022777"/>
    </source>
</evidence>
<reference evidence="10 11" key="2">
    <citation type="journal article" date="2010" name="Stand. Genomic Sci.">
        <title>Complete genome sequence of Syntrophothermus lipocalidus type strain (TGB-C1).</title>
        <authorList>
            <person name="Djao O.D."/>
            <person name="Zhang X."/>
            <person name="Lucas S."/>
            <person name="Lapidus A."/>
            <person name="Del Rio T.G."/>
            <person name="Nolan M."/>
            <person name="Tice H."/>
            <person name="Cheng J.F."/>
            <person name="Han C."/>
            <person name="Tapia R."/>
            <person name="Goodwin L."/>
            <person name="Pitluck S."/>
            <person name="Liolios K."/>
            <person name="Ivanova N."/>
            <person name="Mavromatis K."/>
            <person name="Mikhailova N."/>
            <person name="Ovchinnikova G."/>
            <person name="Pati A."/>
            <person name="Brambilla E."/>
            <person name="Chen A."/>
            <person name="Palaniappan K."/>
            <person name="Land M."/>
            <person name="Hauser L."/>
            <person name="Chang Y.J."/>
            <person name="Jeffries C.D."/>
            <person name="Rohde M."/>
            <person name="Sikorski J."/>
            <person name="Spring S."/>
            <person name="Goker M."/>
            <person name="Detter J.C."/>
            <person name="Woyke T."/>
            <person name="Bristow J."/>
            <person name="Eisen J.A."/>
            <person name="Markowitz V."/>
            <person name="Hugenholtz P."/>
            <person name="Kyrpides N.C."/>
            <person name="Klenk H.P."/>
        </authorList>
    </citation>
    <scope>NUCLEOTIDE SEQUENCE [LARGE SCALE GENOMIC DNA]</scope>
    <source>
        <strain evidence="11">DSM 12680 / TGB-C1</strain>
    </source>
</reference>
<feature type="domain" description="Pterin-binding" evidence="9">
    <location>
        <begin position="182"/>
        <end position="225"/>
    </location>
</feature>
<dbReference type="OrthoDB" id="9807434at2"/>
<keyword evidence="2 8" id="KW-0808">Transferase</keyword>
<name>D7CNG4_SYNLT</name>
<keyword evidence="4 8" id="KW-0418">Kinase</keyword>
<dbReference type="InterPro" id="IPR000489">
    <property type="entry name" value="Pterin-binding_dom"/>
</dbReference>
<dbReference type="GO" id="GO:0005737">
    <property type="term" value="C:cytoplasm"/>
    <property type="evidence" value="ECO:0007669"/>
    <property type="project" value="UniProtKB-SubCell"/>
</dbReference>
<keyword evidence="3 8" id="KW-0547">Nucleotide-binding</keyword>
<dbReference type="Gene3D" id="3.40.50.300">
    <property type="entry name" value="P-loop containing nucleotide triphosphate hydrolases"/>
    <property type="match status" value="1"/>
</dbReference>
<reference evidence="11" key="1">
    <citation type="journal article" date="2010" name="Stand. Genomic Sci.">
        <title>Complete genome sequence of Syntrophothermus lipocalidus type strain (TGB-C1T).</title>
        <authorList>
            <consortium name="US DOE Joint Genome Institute (JGI-PGF)"/>
            <person name="Djao O."/>
            <person name="Zhang X."/>
            <person name="Lucas S."/>
            <person name="Lapidus A."/>
            <person name="Glavina Del Rio T."/>
            <person name="Nolan M."/>
            <person name="Tice H."/>
            <person name="Cheng J."/>
            <person name="Han C."/>
            <person name="Tapia R."/>
            <person name="Goodwin L."/>
            <person name="Pitluck S."/>
            <person name="Liolios K."/>
            <person name="Ivanova N."/>
            <person name="Mavromatis K."/>
            <person name="Mikhailova N."/>
            <person name="Ovchinnikova G."/>
            <person name="Pati A."/>
            <person name="Brambilla E."/>
            <person name="Chen A."/>
            <person name="Palaniappan K."/>
            <person name="Land M."/>
            <person name="Hauser L."/>
            <person name="Chang Y."/>
            <person name="Jeffries C."/>
            <person name="Rohde M."/>
            <person name="Sikorski J."/>
            <person name="Spring S."/>
            <person name="Goker M."/>
            <person name="Detter J."/>
            <person name="Woyke T."/>
            <person name="Bristow J."/>
            <person name="Eisen J."/>
            <person name="Markowitz V."/>
            <person name="Hugenholtz P."/>
            <person name="Kyrpides N."/>
            <person name="Klenk H."/>
        </authorList>
    </citation>
    <scope>NUCLEOTIDE SEQUENCE [LARGE SCALE GENOMIC DNA]</scope>
    <source>
        <strain evidence="11">DSM 12680 / TGB-C1</strain>
    </source>
</reference>
<dbReference type="Proteomes" id="UP000000378">
    <property type="component" value="Chromosome"/>
</dbReference>
<organism evidence="10 11">
    <name type="scientific">Syntrophothermus lipocalidus (strain DSM 12680 / TGB-C1)</name>
    <dbReference type="NCBI Taxonomy" id="643648"/>
    <lineage>
        <taxon>Bacteria</taxon>
        <taxon>Bacillati</taxon>
        <taxon>Bacillota</taxon>
        <taxon>Clostridia</taxon>
        <taxon>Eubacteriales</taxon>
        <taxon>Syntrophomonadaceae</taxon>
        <taxon>Syntrophothermus</taxon>
    </lineage>
</organism>